<gene>
    <name evidence="1" type="ORF">ACFFJK_21430</name>
</gene>
<protein>
    <submittedName>
        <fullName evidence="1">Uncharacterized protein</fullName>
    </submittedName>
</protein>
<dbReference type="Proteomes" id="UP001589773">
    <property type="component" value="Unassembled WGS sequence"/>
</dbReference>
<proteinExistence type="predicted"/>
<evidence type="ECO:0000313" key="2">
    <source>
        <dbReference type="Proteomes" id="UP001589773"/>
    </source>
</evidence>
<sequence length="68" mass="7296">MKHILLTFLLLLAAGIVADVAAGPAPYFQWRSKLNGALACSQTPLGPGWEKSAGPYRDARCEKLIVAK</sequence>
<name>A0ABV6FLQ3_9BURK</name>
<keyword evidence="2" id="KW-1185">Reference proteome</keyword>
<dbReference type="RefSeq" id="WP_379681709.1">
    <property type="nucleotide sequence ID" value="NZ_JBHLWP010000024.1"/>
</dbReference>
<accession>A0ABV6FLQ3</accession>
<dbReference type="EMBL" id="JBHLWP010000024">
    <property type="protein sequence ID" value="MFC0254456.1"/>
    <property type="molecule type" value="Genomic_DNA"/>
</dbReference>
<organism evidence="1 2">
    <name type="scientific">Massilia consociata</name>
    <dbReference type="NCBI Taxonomy" id="760117"/>
    <lineage>
        <taxon>Bacteria</taxon>
        <taxon>Pseudomonadati</taxon>
        <taxon>Pseudomonadota</taxon>
        <taxon>Betaproteobacteria</taxon>
        <taxon>Burkholderiales</taxon>
        <taxon>Oxalobacteraceae</taxon>
        <taxon>Telluria group</taxon>
        <taxon>Massilia</taxon>
    </lineage>
</organism>
<comment type="caution">
    <text evidence="1">The sequence shown here is derived from an EMBL/GenBank/DDBJ whole genome shotgun (WGS) entry which is preliminary data.</text>
</comment>
<evidence type="ECO:0000313" key="1">
    <source>
        <dbReference type="EMBL" id="MFC0254456.1"/>
    </source>
</evidence>
<reference evidence="1 2" key="1">
    <citation type="submission" date="2024-09" db="EMBL/GenBank/DDBJ databases">
        <authorList>
            <person name="Sun Q."/>
            <person name="Mori K."/>
        </authorList>
    </citation>
    <scope>NUCLEOTIDE SEQUENCE [LARGE SCALE GENOMIC DNA]</scope>
    <source>
        <strain evidence="1 2">CCM 7792</strain>
    </source>
</reference>